<name>A0A5J5C6L3_9ASTE</name>
<organism evidence="2 3">
    <name type="scientific">Nyssa sinensis</name>
    <dbReference type="NCBI Taxonomy" id="561372"/>
    <lineage>
        <taxon>Eukaryota</taxon>
        <taxon>Viridiplantae</taxon>
        <taxon>Streptophyta</taxon>
        <taxon>Embryophyta</taxon>
        <taxon>Tracheophyta</taxon>
        <taxon>Spermatophyta</taxon>
        <taxon>Magnoliopsida</taxon>
        <taxon>eudicotyledons</taxon>
        <taxon>Gunneridae</taxon>
        <taxon>Pentapetalae</taxon>
        <taxon>asterids</taxon>
        <taxon>Cornales</taxon>
        <taxon>Nyssaceae</taxon>
        <taxon>Nyssa</taxon>
    </lineage>
</organism>
<proteinExistence type="predicted"/>
<gene>
    <name evidence="2" type="ORF">F0562_001382</name>
</gene>
<keyword evidence="3" id="KW-1185">Reference proteome</keyword>
<protein>
    <submittedName>
        <fullName evidence="2">Uncharacterized protein</fullName>
    </submittedName>
</protein>
<sequence length="89" mass="9593">MGGGFRRQSPEGGAPTTDFGIDLPLLTDFGADPSLPPSPELEFLNKQNGNQVKGTELTKTVKEVVDMESVIDDDNSFNSFEDNAYLRGG</sequence>
<feature type="region of interest" description="Disordered" evidence="1">
    <location>
        <begin position="1"/>
        <end position="49"/>
    </location>
</feature>
<evidence type="ECO:0000256" key="1">
    <source>
        <dbReference type="SAM" id="MobiDB-lite"/>
    </source>
</evidence>
<dbReference type="AlphaFoldDB" id="A0A5J5C6L3"/>
<accession>A0A5J5C6L3</accession>
<evidence type="ECO:0000313" key="2">
    <source>
        <dbReference type="EMBL" id="KAA8549600.1"/>
    </source>
</evidence>
<reference evidence="2 3" key="1">
    <citation type="submission" date="2019-09" db="EMBL/GenBank/DDBJ databases">
        <title>A chromosome-level genome assembly of the Chinese tupelo Nyssa sinensis.</title>
        <authorList>
            <person name="Yang X."/>
            <person name="Kang M."/>
            <person name="Yang Y."/>
            <person name="Xiong H."/>
            <person name="Wang M."/>
            <person name="Zhang Z."/>
            <person name="Wang Z."/>
            <person name="Wu H."/>
            <person name="Ma T."/>
            <person name="Liu J."/>
            <person name="Xi Z."/>
        </authorList>
    </citation>
    <scope>NUCLEOTIDE SEQUENCE [LARGE SCALE GENOMIC DNA]</scope>
    <source>
        <strain evidence="2">J267</strain>
        <tissue evidence="2">Leaf</tissue>
    </source>
</reference>
<dbReference type="Proteomes" id="UP000325577">
    <property type="component" value="Linkage Group LG0"/>
</dbReference>
<dbReference type="EMBL" id="CM018031">
    <property type="protein sequence ID" value="KAA8549600.1"/>
    <property type="molecule type" value="Genomic_DNA"/>
</dbReference>
<evidence type="ECO:0000313" key="3">
    <source>
        <dbReference type="Proteomes" id="UP000325577"/>
    </source>
</evidence>